<sequence>MGGLSPRAVVTLACIVATAAITGPPIMMTAEYQASKVFMLAISLALYALFAVSLASFVMVMPGTIEKGNEPDVAEPDDTTANGKLGMTCRDCDVIKVPRSHHCSQCGRCILRMNYHCWLLGTCVGAKNLKFYTLALLYACVGSAVSLVITCTNADRSWTSFPGVFAFVVSVAVQFCVFVVAALYLKRHIWLVARNLTWIEYVENLQQWKKLSEKGVQHNWLHKYNHGTWANLQSVFGDGSLLLWILPVSPSKKVHAMADQPNPTATQRLDEMSGGFSNGHQRVEA</sequence>
<gene>
    <name evidence="10" type="ORF">PBRA_008833</name>
    <name evidence="11" type="ORF">PLBR_LOCUS5879</name>
</gene>
<reference evidence="10 12" key="1">
    <citation type="submission" date="2015-02" db="EMBL/GenBank/DDBJ databases">
        <authorList>
            <person name="Chooi Y.-H."/>
        </authorList>
    </citation>
    <scope>NUCLEOTIDE SEQUENCE [LARGE SCALE GENOMIC DNA]</scope>
    <source>
        <strain evidence="10">E3</strain>
    </source>
</reference>
<dbReference type="AlphaFoldDB" id="A0A0G4J2U8"/>
<dbReference type="OrthoDB" id="9909019at2759"/>
<evidence type="ECO:0000256" key="6">
    <source>
        <dbReference type="ARBA" id="ARBA00023315"/>
    </source>
</evidence>
<dbReference type="PANTHER" id="PTHR12246">
    <property type="entry name" value="PALMITOYLTRANSFERASE ZDHHC16"/>
    <property type="match status" value="1"/>
</dbReference>
<evidence type="ECO:0000313" key="10">
    <source>
        <dbReference type="EMBL" id="CEP01890.1"/>
    </source>
</evidence>
<protein>
    <recommendedName>
        <fullName evidence="7">Palmitoyltransferase</fullName>
        <ecNumber evidence="7">2.3.1.225</ecNumber>
    </recommendedName>
</protein>
<dbReference type="GO" id="GO:0016020">
    <property type="term" value="C:membrane"/>
    <property type="evidence" value="ECO:0007669"/>
    <property type="project" value="UniProtKB-SubCell"/>
</dbReference>
<comment type="catalytic activity">
    <reaction evidence="7">
        <text>L-cysteinyl-[protein] + hexadecanoyl-CoA = S-hexadecanoyl-L-cysteinyl-[protein] + CoA</text>
        <dbReference type="Rhea" id="RHEA:36683"/>
        <dbReference type="Rhea" id="RHEA-COMP:10131"/>
        <dbReference type="Rhea" id="RHEA-COMP:11032"/>
        <dbReference type="ChEBI" id="CHEBI:29950"/>
        <dbReference type="ChEBI" id="CHEBI:57287"/>
        <dbReference type="ChEBI" id="CHEBI:57379"/>
        <dbReference type="ChEBI" id="CHEBI:74151"/>
        <dbReference type="EC" id="2.3.1.225"/>
    </reaction>
</comment>
<comment type="subcellular location">
    <subcellularLocation>
        <location evidence="1">Membrane</location>
        <topology evidence="1">Multi-pass membrane protein</topology>
    </subcellularLocation>
</comment>
<keyword evidence="11" id="KW-0496">Mitochondrion</keyword>
<organism evidence="10 12">
    <name type="scientific">Plasmodiophora brassicae</name>
    <name type="common">Clubroot disease agent</name>
    <dbReference type="NCBI Taxonomy" id="37360"/>
    <lineage>
        <taxon>Eukaryota</taxon>
        <taxon>Sar</taxon>
        <taxon>Rhizaria</taxon>
        <taxon>Endomyxa</taxon>
        <taxon>Phytomyxea</taxon>
        <taxon>Plasmodiophorida</taxon>
        <taxon>Plasmodiophoridae</taxon>
        <taxon>Plasmodiophora</taxon>
    </lineage>
</organism>
<evidence type="ECO:0000313" key="12">
    <source>
        <dbReference type="Proteomes" id="UP000039324"/>
    </source>
</evidence>
<keyword evidence="12" id="KW-1185">Reference proteome</keyword>
<feature type="transmembrane region" description="Helical" evidence="7">
    <location>
        <begin position="161"/>
        <end position="185"/>
    </location>
</feature>
<feature type="region of interest" description="Disordered" evidence="8">
    <location>
        <begin position="256"/>
        <end position="285"/>
    </location>
</feature>
<feature type="transmembrane region" description="Helical" evidence="7">
    <location>
        <begin position="38"/>
        <end position="60"/>
    </location>
</feature>
<evidence type="ECO:0000256" key="4">
    <source>
        <dbReference type="ARBA" id="ARBA00022989"/>
    </source>
</evidence>
<geneLocation type="mitochondrion" evidence="11"/>
<comment type="similarity">
    <text evidence="7">Belongs to the DHHC palmitoyltransferase family.</text>
</comment>
<evidence type="ECO:0000256" key="8">
    <source>
        <dbReference type="SAM" id="MobiDB-lite"/>
    </source>
</evidence>
<reference evidence="11 13" key="2">
    <citation type="submission" date="2018-03" db="EMBL/GenBank/DDBJ databases">
        <authorList>
            <person name="Fogelqvist J."/>
        </authorList>
    </citation>
    <scope>NUCLEOTIDE SEQUENCE [LARGE SCALE GENOMIC DNA]</scope>
</reference>
<dbReference type="InterPro" id="IPR001594">
    <property type="entry name" value="Palmitoyltrfase_DHHC"/>
</dbReference>
<dbReference type="Pfam" id="PF01529">
    <property type="entry name" value="DHHC"/>
    <property type="match status" value="1"/>
</dbReference>
<keyword evidence="2 7" id="KW-0808">Transferase</keyword>
<evidence type="ECO:0000256" key="5">
    <source>
        <dbReference type="ARBA" id="ARBA00023136"/>
    </source>
</evidence>
<dbReference type="EMBL" id="OVEO01000010">
    <property type="protein sequence ID" value="SPQ98664.1"/>
    <property type="molecule type" value="Genomic_DNA"/>
</dbReference>
<accession>A0A0G4J2U8</accession>
<dbReference type="GO" id="GO:0019706">
    <property type="term" value="F:protein-cysteine S-palmitoyltransferase activity"/>
    <property type="evidence" value="ECO:0007669"/>
    <property type="project" value="UniProtKB-EC"/>
</dbReference>
<dbReference type="OMA" id="CEHASAM"/>
<dbReference type="InterPro" id="IPR039859">
    <property type="entry name" value="PFA4/ZDH16/20/ERF2-like"/>
</dbReference>
<evidence type="ECO:0000313" key="13">
    <source>
        <dbReference type="Proteomes" id="UP000290189"/>
    </source>
</evidence>
<dbReference type="EC" id="2.3.1.225" evidence="7"/>
<keyword evidence="4 7" id="KW-1133">Transmembrane helix</keyword>
<feature type="domain" description="Palmitoyltransferase DHHC" evidence="9">
    <location>
        <begin position="88"/>
        <end position="203"/>
    </location>
</feature>
<keyword evidence="5 7" id="KW-0472">Membrane</keyword>
<evidence type="ECO:0000256" key="2">
    <source>
        <dbReference type="ARBA" id="ARBA00022679"/>
    </source>
</evidence>
<keyword evidence="3 7" id="KW-0812">Transmembrane</keyword>
<proteinExistence type="inferred from homology"/>
<dbReference type="EMBL" id="CDSF01000121">
    <property type="protein sequence ID" value="CEP01890.1"/>
    <property type="molecule type" value="Genomic_DNA"/>
</dbReference>
<name>A0A0G4J2U8_PLABS</name>
<dbReference type="STRING" id="37360.A0A0G4J2U8"/>
<dbReference type="Proteomes" id="UP000290189">
    <property type="component" value="Unassembled WGS sequence"/>
</dbReference>
<evidence type="ECO:0000256" key="7">
    <source>
        <dbReference type="RuleBase" id="RU079119"/>
    </source>
</evidence>
<evidence type="ECO:0000313" key="11">
    <source>
        <dbReference type="EMBL" id="SPQ98664.1"/>
    </source>
</evidence>
<dbReference type="Proteomes" id="UP000039324">
    <property type="component" value="Unassembled WGS sequence"/>
</dbReference>
<dbReference type="PROSITE" id="PS50216">
    <property type="entry name" value="DHHC"/>
    <property type="match status" value="1"/>
</dbReference>
<keyword evidence="6 7" id="KW-0012">Acyltransferase</keyword>
<feature type="transmembrane region" description="Helical" evidence="7">
    <location>
        <begin position="131"/>
        <end position="149"/>
    </location>
</feature>
<comment type="domain">
    <text evidence="7">The DHHC domain is required for palmitoyltransferase activity.</text>
</comment>
<evidence type="ECO:0000256" key="1">
    <source>
        <dbReference type="ARBA" id="ARBA00004141"/>
    </source>
</evidence>
<evidence type="ECO:0000256" key="3">
    <source>
        <dbReference type="ARBA" id="ARBA00022692"/>
    </source>
</evidence>
<evidence type="ECO:0000259" key="9">
    <source>
        <dbReference type="Pfam" id="PF01529"/>
    </source>
</evidence>